<dbReference type="SUPFAM" id="SSF101756">
    <property type="entry name" value="Hypothetical protein YgiW"/>
    <property type="match status" value="1"/>
</dbReference>
<name>A0A939G2S9_9HYPH</name>
<dbReference type="Proteomes" id="UP000664122">
    <property type="component" value="Unassembled WGS sequence"/>
</dbReference>
<evidence type="ECO:0000256" key="1">
    <source>
        <dbReference type="SAM" id="MobiDB-lite"/>
    </source>
</evidence>
<gene>
    <name evidence="3" type="ORF">J1C48_15685</name>
</gene>
<accession>A0A939G2S9</accession>
<keyword evidence="2" id="KW-1133">Transmembrane helix</keyword>
<protein>
    <submittedName>
        <fullName evidence="3">Uncharacterized protein</fullName>
    </submittedName>
</protein>
<keyword evidence="4" id="KW-1185">Reference proteome</keyword>
<keyword evidence="2" id="KW-0812">Transmembrane</keyword>
<dbReference type="EMBL" id="JAFMPP010000015">
    <property type="protein sequence ID" value="MBO0664019.1"/>
    <property type="molecule type" value="Genomic_DNA"/>
</dbReference>
<feature type="transmembrane region" description="Helical" evidence="2">
    <location>
        <begin position="41"/>
        <end position="65"/>
    </location>
</feature>
<evidence type="ECO:0000313" key="4">
    <source>
        <dbReference type="Proteomes" id="UP000664122"/>
    </source>
</evidence>
<dbReference type="InterPro" id="IPR036700">
    <property type="entry name" value="BOBF_sf"/>
</dbReference>
<organism evidence="3 4">
    <name type="scientific">Jiella flava</name>
    <dbReference type="NCBI Taxonomy" id="2816857"/>
    <lineage>
        <taxon>Bacteria</taxon>
        <taxon>Pseudomonadati</taxon>
        <taxon>Pseudomonadota</taxon>
        <taxon>Alphaproteobacteria</taxon>
        <taxon>Hyphomicrobiales</taxon>
        <taxon>Aurantimonadaceae</taxon>
        <taxon>Jiella</taxon>
    </lineage>
</organism>
<proteinExistence type="predicted"/>
<evidence type="ECO:0000313" key="3">
    <source>
        <dbReference type="EMBL" id="MBO0664019.1"/>
    </source>
</evidence>
<sequence>MDMNSPNATPTSDTTTPRRPFWHKSRLAGIRLHPGKKHMRLGLAGAGLLAVGIAIGAVTVGLAGFGTETVLPLKSQAIASIGDSWSPVAITGTVTDVFGNKLLIADQSGRALVETGPSRWTGAPAKTGETITVQGRFDDGVLHGDLLVHADGSVVRLGPPRPPFVGLKNAVARIAGE</sequence>
<dbReference type="RefSeq" id="WP_207258937.1">
    <property type="nucleotide sequence ID" value="NZ_JAFMPP010000015.1"/>
</dbReference>
<keyword evidence="2" id="KW-0472">Membrane</keyword>
<evidence type="ECO:0000256" key="2">
    <source>
        <dbReference type="SAM" id="Phobius"/>
    </source>
</evidence>
<comment type="caution">
    <text evidence="3">The sequence shown here is derived from an EMBL/GenBank/DDBJ whole genome shotgun (WGS) entry which is preliminary data.</text>
</comment>
<dbReference type="AlphaFoldDB" id="A0A939G2S9"/>
<reference evidence="3" key="1">
    <citation type="submission" date="2021-03" db="EMBL/GenBank/DDBJ databases">
        <title>Whole genome sequence of Jiella sp. CQZ9-1.</title>
        <authorList>
            <person name="Tuo L."/>
        </authorList>
    </citation>
    <scope>NUCLEOTIDE SEQUENCE</scope>
    <source>
        <strain evidence="3">CQZ9-1</strain>
    </source>
</reference>
<feature type="compositionally biased region" description="Low complexity" evidence="1">
    <location>
        <begin position="1"/>
        <end position="19"/>
    </location>
</feature>
<feature type="region of interest" description="Disordered" evidence="1">
    <location>
        <begin position="1"/>
        <end position="20"/>
    </location>
</feature>